<evidence type="ECO:0000313" key="2">
    <source>
        <dbReference type="Proteomes" id="UP000199435"/>
    </source>
</evidence>
<accession>A0A1C3XC10</accession>
<dbReference type="RefSeq" id="WP_092856506.1">
    <property type="nucleotide sequence ID" value="NZ_FMAH01000077.1"/>
</dbReference>
<gene>
    <name evidence="1" type="ORF">GA0061102_10777</name>
</gene>
<dbReference type="Proteomes" id="UP000199435">
    <property type="component" value="Unassembled WGS sequence"/>
</dbReference>
<name>A0A1C3XC10_9HYPH</name>
<keyword evidence="2" id="KW-1185">Reference proteome</keyword>
<organism evidence="1 2">
    <name type="scientific">Rhizobium miluonense</name>
    <dbReference type="NCBI Taxonomy" id="411945"/>
    <lineage>
        <taxon>Bacteria</taxon>
        <taxon>Pseudomonadati</taxon>
        <taxon>Pseudomonadota</taxon>
        <taxon>Alphaproteobacteria</taxon>
        <taxon>Hyphomicrobiales</taxon>
        <taxon>Rhizobiaceae</taxon>
        <taxon>Rhizobium/Agrobacterium group</taxon>
        <taxon>Rhizobium</taxon>
    </lineage>
</organism>
<dbReference type="AlphaFoldDB" id="A0A1C3XC10"/>
<dbReference type="EMBL" id="FMAH01000077">
    <property type="protein sequence ID" value="SCB49646.1"/>
    <property type="molecule type" value="Genomic_DNA"/>
</dbReference>
<reference evidence="2" key="1">
    <citation type="submission" date="2016-08" db="EMBL/GenBank/DDBJ databases">
        <authorList>
            <person name="Varghese N."/>
            <person name="Submissions Spin"/>
        </authorList>
    </citation>
    <scope>NUCLEOTIDE SEQUENCE [LARGE SCALE GENOMIC DNA]</scope>
    <source>
        <strain evidence="2">HAMBI 2971</strain>
    </source>
</reference>
<proteinExistence type="predicted"/>
<sequence>MIKPTSHFQPQNLLSEFIEEFWVERGHALPDKSFLGFAMRHGMELRDFYAVLEDAAHRGILEKTERGAYFRH</sequence>
<evidence type="ECO:0000313" key="1">
    <source>
        <dbReference type="EMBL" id="SCB49646.1"/>
    </source>
</evidence>
<protein>
    <submittedName>
        <fullName evidence="1">Uncharacterized protein</fullName>
    </submittedName>
</protein>